<dbReference type="InterPro" id="IPR040442">
    <property type="entry name" value="Pyrv_kinase-like_dom_sf"/>
</dbReference>
<organism evidence="17 18">
    <name type="scientific">Tanacetum coccineum</name>
    <dbReference type="NCBI Taxonomy" id="301880"/>
    <lineage>
        <taxon>Eukaryota</taxon>
        <taxon>Viridiplantae</taxon>
        <taxon>Streptophyta</taxon>
        <taxon>Embryophyta</taxon>
        <taxon>Tracheophyta</taxon>
        <taxon>Spermatophyta</taxon>
        <taxon>Magnoliopsida</taxon>
        <taxon>eudicotyledons</taxon>
        <taxon>Gunneridae</taxon>
        <taxon>Pentapetalae</taxon>
        <taxon>asterids</taxon>
        <taxon>campanulids</taxon>
        <taxon>Asterales</taxon>
        <taxon>Asteraceae</taxon>
        <taxon>Asteroideae</taxon>
        <taxon>Anthemideae</taxon>
        <taxon>Anthemidinae</taxon>
        <taxon>Tanacetum</taxon>
    </lineage>
</organism>
<dbReference type="Gene3D" id="1.10.287.630">
    <property type="entry name" value="Helix hairpin bin"/>
    <property type="match status" value="1"/>
</dbReference>
<comment type="similarity">
    <text evidence="3 13">Belongs to the pyruvate kinase family.</text>
</comment>
<dbReference type="Proteomes" id="UP001151760">
    <property type="component" value="Unassembled WGS sequence"/>
</dbReference>
<keyword evidence="11 13" id="KW-0324">Glycolysis</keyword>
<dbReference type="InterPro" id="IPR015813">
    <property type="entry name" value="Pyrv/PenolPyrv_kinase-like_dom"/>
</dbReference>
<dbReference type="EC" id="2.7.1.40" evidence="4 13"/>
<keyword evidence="12" id="KW-0670">Pyruvate</keyword>
<keyword evidence="17" id="KW-0695">RNA-directed DNA polymerase</keyword>
<dbReference type="SUPFAM" id="SSF51621">
    <property type="entry name" value="Phosphoenolpyruvate/pyruvate domain"/>
    <property type="match status" value="1"/>
</dbReference>
<dbReference type="GO" id="GO:0003964">
    <property type="term" value="F:RNA-directed DNA polymerase activity"/>
    <property type="evidence" value="ECO:0007669"/>
    <property type="project" value="UniProtKB-KW"/>
</dbReference>
<comment type="pathway">
    <text evidence="2 13">Carbohydrate degradation; glycolysis; pyruvate from D-glyceraldehyde 3-phosphate: step 5/5.</text>
</comment>
<evidence type="ECO:0000256" key="5">
    <source>
        <dbReference type="ARBA" id="ARBA00022679"/>
    </source>
</evidence>
<evidence type="ECO:0000256" key="2">
    <source>
        <dbReference type="ARBA" id="ARBA00004997"/>
    </source>
</evidence>
<dbReference type="Gene3D" id="3.20.20.60">
    <property type="entry name" value="Phosphoenolpyruvate-binding domains"/>
    <property type="match status" value="1"/>
</dbReference>
<keyword evidence="5 13" id="KW-0808">Transferase</keyword>
<dbReference type="SUPFAM" id="SSF51206">
    <property type="entry name" value="cAMP-binding domain-like"/>
    <property type="match status" value="1"/>
</dbReference>
<keyword evidence="18" id="KW-1185">Reference proteome</keyword>
<dbReference type="EMBL" id="BQNB010015319">
    <property type="protein sequence ID" value="GJT38644.1"/>
    <property type="molecule type" value="Genomic_DNA"/>
</dbReference>
<evidence type="ECO:0000256" key="9">
    <source>
        <dbReference type="ARBA" id="ARBA00022840"/>
    </source>
</evidence>
<name>A0ABQ5DI15_9ASTR</name>
<keyword evidence="17" id="KW-0548">Nucleotidyltransferase</keyword>
<gene>
    <name evidence="17" type="ORF">Tco_0938509</name>
</gene>
<reference evidence="17" key="2">
    <citation type="submission" date="2022-01" db="EMBL/GenBank/DDBJ databases">
        <authorList>
            <person name="Yamashiro T."/>
            <person name="Shiraishi A."/>
            <person name="Satake H."/>
            <person name="Nakayama K."/>
        </authorList>
    </citation>
    <scope>NUCLEOTIDE SEQUENCE</scope>
</reference>
<comment type="caution">
    <text evidence="17">The sequence shown here is derived from an EMBL/GenBank/DDBJ whole genome shotgun (WGS) entry which is preliminary data.</text>
</comment>
<reference evidence="17" key="1">
    <citation type="journal article" date="2022" name="Int. J. Mol. Sci.">
        <title>Draft Genome of Tanacetum Coccineum: Genomic Comparison of Closely Related Tanacetum-Family Plants.</title>
        <authorList>
            <person name="Yamashiro T."/>
            <person name="Shiraishi A."/>
            <person name="Nakayama K."/>
            <person name="Satake H."/>
        </authorList>
    </citation>
    <scope>NUCLEOTIDE SEQUENCE</scope>
</reference>
<evidence type="ECO:0000256" key="7">
    <source>
        <dbReference type="ARBA" id="ARBA00022741"/>
    </source>
</evidence>
<dbReference type="InterPro" id="IPR015793">
    <property type="entry name" value="Pyrv_Knase_brl"/>
</dbReference>
<evidence type="ECO:0000256" key="8">
    <source>
        <dbReference type="ARBA" id="ARBA00022777"/>
    </source>
</evidence>
<evidence type="ECO:0000256" key="12">
    <source>
        <dbReference type="ARBA" id="ARBA00023317"/>
    </source>
</evidence>
<evidence type="ECO:0000256" key="11">
    <source>
        <dbReference type="ARBA" id="ARBA00023152"/>
    </source>
</evidence>
<evidence type="ECO:0000256" key="4">
    <source>
        <dbReference type="ARBA" id="ARBA00012142"/>
    </source>
</evidence>
<keyword evidence="9" id="KW-0067">ATP-binding</keyword>
<dbReference type="PANTHER" id="PTHR11817">
    <property type="entry name" value="PYRUVATE KINASE"/>
    <property type="match status" value="1"/>
</dbReference>
<dbReference type="InterPro" id="IPR018490">
    <property type="entry name" value="cNMP-bd_dom_sf"/>
</dbReference>
<dbReference type="InterPro" id="IPR001697">
    <property type="entry name" value="Pyr_Knase"/>
</dbReference>
<feature type="region of interest" description="Disordered" evidence="14">
    <location>
        <begin position="330"/>
        <end position="349"/>
    </location>
</feature>
<evidence type="ECO:0000259" key="16">
    <source>
        <dbReference type="Pfam" id="PF24626"/>
    </source>
</evidence>
<evidence type="ECO:0000313" key="18">
    <source>
        <dbReference type="Proteomes" id="UP001151760"/>
    </source>
</evidence>
<dbReference type="Pfam" id="PF24626">
    <property type="entry name" value="SH3_Tf2-1"/>
    <property type="match status" value="1"/>
</dbReference>
<evidence type="ECO:0000256" key="1">
    <source>
        <dbReference type="ARBA" id="ARBA00001958"/>
    </source>
</evidence>
<keyword evidence="10 13" id="KW-0460">Magnesium</keyword>
<evidence type="ECO:0000259" key="15">
    <source>
        <dbReference type="Pfam" id="PF00224"/>
    </source>
</evidence>
<evidence type="ECO:0000256" key="3">
    <source>
        <dbReference type="ARBA" id="ARBA00008663"/>
    </source>
</evidence>
<comment type="cofactor">
    <cofactor evidence="1">
        <name>K(+)</name>
        <dbReference type="ChEBI" id="CHEBI:29103"/>
    </cofactor>
</comment>
<evidence type="ECO:0000313" key="17">
    <source>
        <dbReference type="EMBL" id="GJT38644.1"/>
    </source>
</evidence>
<feature type="domain" description="Tf2-1-like SH3-like" evidence="16">
    <location>
        <begin position="615"/>
        <end position="649"/>
    </location>
</feature>
<dbReference type="Pfam" id="PF00224">
    <property type="entry name" value="PK"/>
    <property type="match status" value="1"/>
</dbReference>
<sequence>MYEGLTSKDIIDLDFVGTHADIVGISFVRNVHDIVVLREELKKRKLEHLRIVLKIETKDGLKNLPILILEAMKLPNPLGVMIAIGDLVVECGWEMMADIQEQILSICSAAHVLVIWAAQVLESLVKTSVPTRAEITDVACGRRASCIMLNKGKHILEAIDTLDTILKSSSTNMKAEAKPLTYLRSTTIRLEEMRVKRRDAEQWMSYHLLPDPLKERIRRYEQYKWQETRGVDEDSLIRNLPKDLRRDIKRHSRIFFGLESILLWIIAVSGYESLRPLVRLRGVGAVGANRNNPARNASTTTDAPMSVAAINQLIETRVAEALANQEQLRNIGVNGDGSQNSRSGTERPTRTLRECTYKDFLNCRPLNFKGTEGVVVLSQWFEKMESVFHISNCAPENQVKFATCTFTGNALTWWNSHMKAVTQDVAYAMDWKALKKMMTVKYCPRGENKEVGIEIREPLKESDEVEKYVGGLPDMIRGNVMSYRPKTMEEAIEFANDQMDQKVLTISERQAEQKRKLEFNAGNNQGYQQLPKRQSVAQAYAVGTGERKEYARTLPLCNKCKFHHHSPCTVKCANYKKVGHSRGIVGNLLLLTIKDHHCYVNLYVTLLEERTHHLAKVLAKVGTVAYKPELPQQLSKVHNTFHVSNMKRCLSDELVVIPLGELRIDDKLQFVEEPVEIMEREIKRLKRSRIPLVKVRLDTWRRSELHIVGT</sequence>
<protein>
    <recommendedName>
        <fullName evidence="4 13">Pyruvate kinase</fullName>
        <ecNumber evidence="4 13">2.7.1.40</ecNumber>
    </recommendedName>
</protein>
<keyword evidence="6" id="KW-0479">Metal-binding</keyword>
<comment type="catalytic activity">
    <reaction evidence="13">
        <text>pyruvate + ATP = phosphoenolpyruvate + ADP + H(+)</text>
        <dbReference type="Rhea" id="RHEA:18157"/>
        <dbReference type="ChEBI" id="CHEBI:15361"/>
        <dbReference type="ChEBI" id="CHEBI:15378"/>
        <dbReference type="ChEBI" id="CHEBI:30616"/>
        <dbReference type="ChEBI" id="CHEBI:58702"/>
        <dbReference type="ChEBI" id="CHEBI:456216"/>
        <dbReference type="EC" id="2.7.1.40"/>
    </reaction>
</comment>
<evidence type="ECO:0000256" key="13">
    <source>
        <dbReference type="RuleBase" id="RU000504"/>
    </source>
</evidence>
<feature type="domain" description="Pyruvate kinase barrel" evidence="15">
    <location>
        <begin position="3"/>
        <end position="149"/>
    </location>
</feature>
<accession>A0ABQ5DI15</accession>
<keyword evidence="8 13" id="KW-0418">Kinase</keyword>
<evidence type="ECO:0000256" key="10">
    <source>
        <dbReference type="ARBA" id="ARBA00022842"/>
    </source>
</evidence>
<dbReference type="PRINTS" id="PR01050">
    <property type="entry name" value="PYRUVTKNASE"/>
</dbReference>
<evidence type="ECO:0000256" key="6">
    <source>
        <dbReference type="ARBA" id="ARBA00022723"/>
    </source>
</evidence>
<evidence type="ECO:0000256" key="14">
    <source>
        <dbReference type="SAM" id="MobiDB-lite"/>
    </source>
</evidence>
<keyword evidence="7" id="KW-0547">Nucleotide-binding</keyword>
<dbReference type="InterPro" id="IPR056924">
    <property type="entry name" value="SH3_Tf2-1"/>
</dbReference>
<proteinExistence type="inferred from homology"/>